<accession>A0A0F8WTH0</accession>
<evidence type="ECO:0000313" key="2">
    <source>
        <dbReference type="EMBL" id="KKK51615.1"/>
    </source>
</evidence>
<keyword evidence="1" id="KW-0812">Transmembrane</keyword>
<dbReference type="AlphaFoldDB" id="A0A0F8WTH0"/>
<feature type="transmembrane region" description="Helical" evidence="1">
    <location>
        <begin position="14"/>
        <end position="32"/>
    </location>
</feature>
<keyword evidence="1" id="KW-0472">Membrane</keyword>
<dbReference type="EMBL" id="LAZR01067422">
    <property type="protein sequence ID" value="KKK51615.1"/>
    <property type="molecule type" value="Genomic_DNA"/>
</dbReference>
<keyword evidence="1" id="KW-1133">Transmembrane helix</keyword>
<proteinExistence type="predicted"/>
<sequence>VATLSPLVKLVSKILVLSTISGVLWVFFNRFINVII</sequence>
<protein>
    <submittedName>
        <fullName evidence="2">Uncharacterized protein</fullName>
    </submittedName>
</protein>
<comment type="caution">
    <text evidence="2">The sequence shown here is derived from an EMBL/GenBank/DDBJ whole genome shotgun (WGS) entry which is preliminary data.</text>
</comment>
<name>A0A0F8WTH0_9ZZZZ</name>
<gene>
    <name evidence="2" type="ORF">LCGC14_3113190</name>
</gene>
<organism evidence="2">
    <name type="scientific">marine sediment metagenome</name>
    <dbReference type="NCBI Taxonomy" id="412755"/>
    <lineage>
        <taxon>unclassified sequences</taxon>
        <taxon>metagenomes</taxon>
        <taxon>ecological metagenomes</taxon>
    </lineage>
</organism>
<feature type="non-terminal residue" evidence="2">
    <location>
        <position position="1"/>
    </location>
</feature>
<evidence type="ECO:0000256" key="1">
    <source>
        <dbReference type="SAM" id="Phobius"/>
    </source>
</evidence>
<reference evidence="2" key="1">
    <citation type="journal article" date="2015" name="Nature">
        <title>Complex archaea that bridge the gap between prokaryotes and eukaryotes.</title>
        <authorList>
            <person name="Spang A."/>
            <person name="Saw J.H."/>
            <person name="Jorgensen S.L."/>
            <person name="Zaremba-Niedzwiedzka K."/>
            <person name="Martijn J."/>
            <person name="Lind A.E."/>
            <person name="van Eijk R."/>
            <person name="Schleper C."/>
            <person name="Guy L."/>
            <person name="Ettema T.J."/>
        </authorList>
    </citation>
    <scope>NUCLEOTIDE SEQUENCE</scope>
</reference>